<dbReference type="InterPro" id="IPR001015">
    <property type="entry name" value="Ferrochelatase"/>
</dbReference>
<dbReference type="GO" id="GO:0046872">
    <property type="term" value="F:metal ion binding"/>
    <property type="evidence" value="ECO:0007669"/>
    <property type="project" value="UniProtKB-KW"/>
</dbReference>
<dbReference type="RefSeq" id="WP_120246311.1">
    <property type="nucleotide sequence ID" value="NZ_RAPO01000004.1"/>
</dbReference>
<dbReference type="SUPFAM" id="SSF53800">
    <property type="entry name" value="Chelatase"/>
    <property type="match status" value="1"/>
</dbReference>
<evidence type="ECO:0000313" key="3">
    <source>
        <dbReference type="EMBL" id="RKD89161.1"/>
    </source>
</evidence>
<comment type="catalytic activity">
    <reaction evidence="1">
        <text>heme b + 2 H(+) = protoporphyrin IX + Fe(2+)</text>
        <dbReference type="Rhea" id="RHEA:22584"/>
        <dbReference type="ChEBI" id="CHEBI:15378"/>
        <dbReference type="ChEBI" id="CHEBI:29033"/>
        <dbReference type="ChEBI" id="CHEBI:57306"/>
        <dbReference type="ChEBI" id="CHEBI:60344"/>
        <dbReference type="EC" id="4.98.1.1"/>
    </reaction>
</comment>
<sequence>MQTGIVLLNFGEPSTPDRDVVLDYLTRIFYDNASLEEADSEEAAWERSRELAQRRLPGLMEEYEEIGGSPLQEQADAQAEALAAELADRGHDDDVEVYRAMQFMEPLIPDVAEELADDGVDSVVAVPIYPLCGPSTTVSSINSLESAIEEIDGYEPDVASLTGWHRSPAYNRIRADSITGFADDEGIDLQDSDTAFVFSAHGTPTKYLEEGSRYDQYVEEHAEALARMIGIDDYEIGYQNHENRNISWTEPETEEVVEEIGRNDEADRVVVEPMSFMHEQSETLVELDIDLREDAEEVGLDLHRVPVPHDDPRFPELLSDLVEPFLSGFEPSYYNLRQCQCRDEPGTYCMNAGLQPQ</sequence>
<keyword evidence="4" id="KW-1185">Reference proteome</keyword>
<comment type="caution">
    <text evidence="3">The sequence shown here is derived from an EMBL/GenBank/DDBJ whole genome shotgun (WGS) entry which is preliminary data.</text>
</comment>
<comment type="subcellular location">
    <subcellularLocation>
        <location evidence="1">Cytoplasm</location>
    </subcellularLocation>
</comment>
<dbReference type="NCBIfam" id="TIGR00109">
    <property type="entry name" value="hemH"/>
    <property type="match status" value="1"/>
</dbReference>
<dbReference type="UniPathway" id="UPA00252">
    <property type="reaction ID" value="UER00325"/>
</dbReference>
<keyword evidence="1" id="KW-0963">Cytoplasm</keyword>
<keyword evidence="1" id="KW-0408">Iron</keyword>
<dbReference type="AlphaFoldDB" id="A0A3R7HGI3"/>
<dbReference type="PANTHER" id="PTHR11108">
    <property type="entry name" value="FERROCHELATASE"/>
    <property type="match status" value="1"/>
</dbReference>
<keyword evidence="1" id="KW-0627">Porphyrin biosynthesis</keyword>
<dbReference type="OrthoDB" id="266111at2157"/>
<keyword evidence="1" id="KW-0456">Lyase</keyword>
<keyword evidence="1" id="KW-0350">Heme biosynthesis</keyword>
<dbReference type="GO" id="GO:0006783">
    <property type="term" value="P:heme biosynthetic process"/>
    <property type="evidence" value="ECO:0007669"/>
    <property type="project" value="UniProtKB-UniRule"/>
</dbReference>
<comment type="pathway">
    <text evidence="1">Porphyrin-containing compound metabolism; protoheme biosynthesis; protoheme from protoporphyrin-IX: step 1/1.</text>
</comment>
<feature type="binding site" evidence="1">
    <location>
        <position position="282"/>
    </location>
    <ligand>
        <name>Fe(2+)</name>
        <dbReference type="ChEBI" id="CHEBI:29033"/>
    </ligand>
</feature>
<evidence type="ECO:0000256" key="2">
    <source>
        <dbReference type="RuleBase" id="RU004185"/>
    </source>
</evidence>
<dbReference type="EMBL" id="RAPO01000004">
    <property type="protein sequence ID" value="RKD89161.1"/>
    <property type="molecule type" value="Genomic_DNA"/>
</dbReference>
<dbReference type="Proteomes" id="UP000283805">
    <property type="component" value="Unassembled WGS sequence"/>
</dbReference>
<reference evidence="3 4" key="1">
    <citation type="submission" date="2018-09" db="EMBL/GenBank/DDBJ databases">
        <title>Genomic Encyclopedia of Archaeal and Bacterial Type Strains, Phase II (KMG-II): from individual species to whole genera.</title>
        <authorList>
            <person name="Goeker M."/>
        </authorList>
    </citation>
    <scope>NUCLEOTIDE SEQUENCE [LARGE SCALE GENOMIC DNA]</scope>
    <source>
        <strain evidence="3 4">DSM 13151</strain>
    </source>
</reference>
<proteinExistence type="inferred from homology"/>
<dbReference type="GO" id="GO:0005737">
    <property type="term" value="C:cytoplasm"/>
    <property type="evidence" value="ECO:0007669"/>
    <property type="project" value="UniProtKB-SubCell"/>
</dbReference>
<dbReference type="PANTHER" id="PTHR11108:SF1">
    <property type="entry name" value="FERROCHELATASE, MITOCHONDRIAL"/>
    <property type="match status" value="1"/>
</dbReference>
<dbReference type="Pfam" id="PF00762">
    <property type="entry name" value="Ferrochelatase"/>
    <property type="match status" value="1"/>
</dbReference>
<evidence type="ECO:0000256" key="1">
    <source>
        <dbReference type="HAMAP-Rule" id="MF_00323"/>
    </source>
</evidence>
<dbReference type="Gene3D" id="3.40.50.1400">
    <property type="match status" value="2"/>
</dbReference>
<organism evidence="3 4">
    <name type="scientific">Halopiger aswanensis</name>
    <dbReference type="NCBI Taxonomy" id="148449"/>
    <lineage>
        <taxon>Archaea</taxon>
        <taxon>Methanobacteriati</taxon>
        <taxon>Methanobacteriota</taxon>
        <taxon>Stenosarchaea group</taxon>
        <taxon>Halobacteria</taxon>
        <taxon>Halobacteriales</taxon>
        <taxon>Natrialbaceae</taxon>
        <taxon>Halopiger</taxon>
    </lineage>
</organism>
<feature type="binding site" evidence="1">
    <location>
        <position position="201"/>
    </location>
    <ligand>
        <name>Fe(2+)</name>
        <dbReference type="ChEBI" id="CHEBI:29033"/>
    </ligand>
</feature>
<keyword evidence="1" id="KW-0479">Metal-binding</keyword>
<dbReference type="EC" id="4.98.1.1" evidence="1"/>
<accession>A0A3R7HGI3</accession>
<name>A0A3R7HGI3_9EURY</name>
<evidence type="ECO:0000313" key="4">
    <source>
        <dbReference type="Proteomes" id="UP000283805"/>
    </source>
</evidence>
<comment type="function">
    <text evidence="1">Catalyzes the ferrous insertion into protoporphyrin IX.</text>
</comment>
<dbReference type="HAMAP" id="MF_00323">
    <property type="entry name" value="Ferrochelatase"/>
    <property type="match status" value="1"/>
</dbReference>
<dbReference type="GO" id="GO:0004325">
    <property type="term" value="F:ferrochelatase activity"/>
    <property type="evidence" value="ECO:0007669"/>
    <property type="project" value="UniProtKB-UniRule"/>
</dbReference>
<gene>
    <name evidence="1" type="primary">hemH</name>
    <name evidence="3" type="ORF">ATJ93_3987</name>
</gene>
<comment type="similarity">
    <text evidence="1 2">Belongs to the ferrochelatase family.</text>
</comment>
<protein>
    <recommendedName>
        <fullName evidence="1">Ferrochelatase</fullName>
        <ecNumber evidence="1">4.98.1.1</ecNumber>
    </recommendedName>
    <alternativeName>
        <fullName evidence="1">Heme synthase</fullName>
    </alternativeName>
    <alternativeName>
        <fullName evidence="1">Protoheme ferro-lyase</fullName>
    </alternativeName>
</protein>